<dbReference type="Proteomes" id="UP000290289">
    <property type="component" value="Chromosome 1"/>
</dbReference>
<name>A0A498KQR4_MALDO</name>
<gene>
    <name evidence="1" type="ORF">DVH24_014611</name>
</gene>
<evidence type="ECO:0000313" key="1">
    <source>
        <dbReference type="EMBL" id="RXI08045.1"/>
    </source>
</evidence>
<protein>
    <submittedName>
        <fullName evidence="1">Uncharacterized protein</fullName>
    </submittedName>
</protein>
<evidence type="ECO:0000313" key="2">
    <source>
        <dbReference type="Proteomes" id="UP000290289"/>
    </source>
</evidence>
<comment type="caution">
    <text evidence="1">The sequence shown here is derived from an EMBL/GenBank/DDBJ whole genome shotgun (WGS) entry which is preliminary data.</text>
</comment>
<proteinExistence type="predicted"/>
<accession>A0A498KQR4</accession>
<dbReference type="AlphaFoldDB" id="A0A498KQR4"/>
<organism evidence="1 2">
    <name type="scientific">Malus domestica</name>
    <name type="common">Apple</name>
    <name type="synonym">Pyrus malus</name>
    <dbReference type="NCBI Taxonomy" id="3750"/>
    <lineage>
        <taxon>Eukaryota</taxon>
        <taxon>Viridiplantae</taxon>
        <taxon>Streptophyta</taxon>
        <taxon>Embryophyta</taxon>
        <taxon>Tracheophyta</taxon>
        <taxon>Spermatophyta</taxon>
        <taxon>Magnoliopsida</taxon>
        <taxon>eudicotyledons</taxon>
        <taxon>Gunneridae</taxon>
        <taxon>Pentapetalae</taxon>
        <taxon>rosids</taxon>
        <taxon>fabids</taxon>
        <taxon>Rosales</taxon>
        <taxon>Rosaceae</taxon>
        <taxon>Amygdaloideae</taxon>
        <taxon>Maleae</taxon>
        <taxon>Malus</taxon>
    </lineage>
</organism>
<reference evidence="1 2" key="1">
    <citation type="submission" date="2018-10" db="EMBL/GenBank/DDBJ databases">
        <title>A high-quality apple genome assembly.</title>
        <authorList>
            <person name="Hu J."/>
        </authorList>
    </citation>
    <scope>NUCLEOTIDE SEQUENCE [LARGE SCALE GENOMIC DNA]</scope>
    <source>
        <strain evidence="2">cv. HFTH1</strain>
        <tissue evidence="1">Young leaf</tissue>
    </source>
</reference>
<keyword evidence="2" id="KW-1185">Reference proteome</keyword>
<dbReference type="EMBL" id="RDQH01000327">
    <property type="protein sequence ID" value="RXI08045.1"/>
    <property type="molecule type" value="Genomic_DNA"/>
</dbReference>
<sequence length="73" mass="8574">MFCGGGGWGYELKQRRRERQKQRNPRFSIILKNETTELLTHVVHMLPFNRILDEMNEKLTAWGNSSKKISLSP</sequence>